<gene>
    <name evidence="2" type="ORF">F3Z22_22760</name>
</gene>
<feature type="transmembrane region" description="Helical" evidence="1">
    <location>
        <begin position="111"/>
        <end position="135"/>
    </location>
</feature>
<evidence type="ECO:0000256" key="1">
    <source>
        <dbReference type="SAM" id="Phobius"/>
    </source>
</evidence>
<feature type="transmembrane region" description="Helical" evidence="1">
    <location>
        <begin position="163"/>
        <end position="183"/>
    </location>
</feature>
<name>A0A613QN89_SALER</name>
<feature type="transmembrane region" description="Helical" evidence="1">
    <location>
        <begin position="20"/>
        <end position="42"/>
    </location>
</feature>
<proteinExistence type="predicted"/>
<accession>A0A613QN89</accession>
<keyword evidence="1" id="KW-0812">Transmembrane</keyword>
<dbReference type="EMBL" id="AAKVZX010000049">
    <property type="protein sequence ID" value="ECW3155525.1"/>
    <property type="molecule type" value="Genomic_DNA"/>
</dbReference>
<protein>
    <submittedName>
        <fullName evidence="2">Uncharacterized protein</fullName>
    </submittedName>
</protein>
<comment type="caution">
    <text evidence="2">The sequence shown here is derived from an EMBL/GenBank/DDBJ whole genome shotgun (WGS) entry which is preliminary data.</text>
</comment>
<dbReference type="AlphaFoldDB" id="A0A613QN89"/>
<sequence length="187" mass="20902">MEVIMGLEDMVTSVTGADTIIILRVMVVLCGVILFSASVPFSEAKHWKFIKKNPDILDDNLMNILFYEKGFLDKKIKTEILRGIVLAFSSLIGILFTLFEVNQIMDAGRVFYILSSYLAIAYTIRCIVDSLGWIFSIKDIKQRYASNSDGMKKLQGFMKRNSVSTLIQSAFGIAVSILLLLQISSPA</sequence>
<keyword evidence="1" id="KW-0472">Membrane</keyword>
<keyword evidence="1" id="KW-1133">Transmembrane helix</keyword>
<feature type="transmembrane region" description="Helical" evidence="1">
    <location>
        <begin position="80"/>
        <end position="99"/>
    </location>
</feature>
<reference evidence="2" key="1">
    <citation type="submission" date="2019-09" db="EMBL/GenBank/DDBJ databases">
        <authorList>
            <consortium name="PulseNet: The National Subtyping Network for Foodborne Disease Surveillance"/>
            <person name="Tarr C.L."/>
            <person name="Trees E."/>
            <person name="Katz L.S."/>
            <person name="Carleton-Romer H.A."/>
            <person name="Stroika S."/>
            <person name="Kucerova Z."/>
            <person name="Roache K.F."/>
            <person name="Sabol A.L."/>
            <person name="Besser J."/>
            <person name="Gerner-Smidt P."/>
        </authorList>
    </citation>
    <scope>NUCLEOTIDE SEQUENCE</scope>
    <source>
        <strain evidence="2">PNUSAS099766</strain>
    </source>
</reference>
<organism evidence="2">
    <name type="scientific">Salmonella enterica</name>
    <name type="common">Salmonella choleraesuis</name>
    <dbReference type="NCBI Taxonomy" id="28901"/>
    <lineage>
        <taxon>Bacteria</taxon>
        <taxon>Pseudomonadati</taxon>
        <taxon>Pseudomonadota</taxon>
        <taxon>Gammaproteobacteria</taxon>
        <taxon>Enterobacterales</taxon>
        <taxon>Enterobacteriaceae</taxon>
        <taxon>Salmonella</taxon>
    </lineage>
</organism>
<evidence type="ECO:0000313" key="2">
    <source>
        <dbReference type="EMBL" id="ECW3155525.1"/>
    </source>
</evidence>